<accession>A0A0C1U366</accession>
<dbReference type="RefSeq" id="WP_039634651.1">
    <property type="nucleotide sequence ID" value="NZ_AYSO01000018.1"/>
</dbReference>
<reference evidence="1 2" key="1">
    <citation type="journal article" date="2015" name="Infect. Genet. Evol.">
        <title>Genomic sequences of six botulinum neurotoxin-producing strains representing three clostridial species illustrate the mobility and diversity of botulinum neurotoxin genes.</title>
        <authorList>
            <person name="Smith T.J."/>
            <person name="Hill K.K."/>
            <person name="Xie G."/>
            <person name="Foley B.T."/>
            <person name="Williamson C.H."/>
            <person name="Foster J.T."/>
            <person name="Johnson S.L."/>
            <person name="Chertkov O."/>
            <person name="Teshima H."/>
            <person name="Gibbons H.S."/>
            <person name="Johnsky L.A."/>
            <person name="Karavis M.A."/>
            <person name="Smith L.A."/>
        </authorList>
    </citation>
    <scope>NUCLEOTIDE SEQUENCE [LARGE SCALE GENOMIC DNA]</scope>
    <source>
        <strain evidence="1 2">CDC 2741</strain>
    </source>
</reference>
<keyword evidence="2" id="KW-1185">Reference proteome</keyword>
<gene>
    <name evidence="1" type="ORF">U732_2347</name>
</gene>
<dbReference type="STRING" id="29341.RSJ17_02165"/>
<dbReference type="EMBL" id="AYSO01000018">
    <property type="protein sequence ID" value="KIE45923.1"/>
    <property type="molecule type" value="Genomic_DNA"/>
</dbReference>
<dbReference type="OrthoDB" id="1661761at2"/>
<protein>
    <submittedName>
        <fullName evidence="1">Putative normocyte binding protein 2b</fullName>
    </submittedName>
</protein>
<sequence length="426" mass="51006">MKNEIYEKLNNIENLEDRLILKKILSGVFMSLEKYTENRFNDLEERVFNEIEDIKGKYNVFSTIAKREELDPTNEFLYPILKEDMEESIYEVEEVFNSLRENQPMIMFKVFLKCDYLMVKDILSSKKTFKGIIETNKNTYEAYFSLKENKEYIKKLNELYKMFINNNIPWTTINNPYIYKIANVVLIKCKEDIGEDENINKISIDFEEYEEFIEYDMVPLWNIKEISLKSLGFPMPCEDKINYEHMIFIEKERGNHGYLVNYEGNNIQYVKFMKDSIVICSSEEEGRKWDVYKIISKNTSSIDIYNYELMSNEMDSSFIGKLSLNNKCNVKTKGELERIIKSFKVSKYLEFKYLELNEEKEDKTLESYNMNEFILDEIRDGDRGKVLALYFRAKDNNFYLNRDILSFLVSEIQLFYPEYHCEGRLI</sequence>
<comment type="caution">
    <text evidence="1">The sequence shown here is derived from an EMBL/GenBank/DDBJ whole genome shotgun (WGS) entry which is preliminary data.</text>
</comment>
<evidence type="ECO:0000313" key="2">
    <source>
        <dbReference type="Proteomes" id="UP000031366"/>
    </source>
</evidence>
<dbReference type="AlphaFoldDB" id="A0A0C1U366"/>
<name>A0A0C1U366_9CLOT</name>
<dbReference type="Proteomes" id="UP000031366">
    <property type="component" value="Unassembled WGS sequence"/>
</dbReference>
<proteinExistence type="predicted"/>
<evidence type="ECO:0000313" key="1">
    <source>
        <dbReference type="EMBL" id="KIE45923.1"/>
    </source>
</evidence>
<organism evidence="1 2">
    <name type="scientific">Clostridium argentinense CDC 2741</name>
    <dbReference type="NCBI Taxonomy" id="1418104"/>
    <lineage>
        <taxon>Bacteria</taxon>
        <taxon>Bacillati</taxon>
        <taxon>Bacillota</taxon>
        <taxon>Clostridia</taxon>
        <taxon>Eubacteriales</taxon>
        <taxon>Clostridiaceae</taxon>
        <taxon>Clostridium</taxon>
    </lineage>
</organism>